<keyword evidence="2 5" id="KW-0540">Nuclease</keyword>
<evidence type="ECO:0000256" key="2">
    <source>
        <dbReference type="ARBA" id="ARBA00022722"/>
    </source>
</evidence>
<evidence type="ECO:0000256" key="1">
    <source>
        <dbReference type="ARBA" id="ARBA00022490"/>
    </source>
</evidence>
<dbReference type="EMBL" id="CP006681">
    <property type="protein sequence ID" value="AHI52908.1"/>
    <property type="molecule type" value="Genomic_DNA"/>
</dbReference>
<comment type="function">
    <text evidence="5">Bidirectionally degrades single-stranded DNA into large acid-insoluble oligonucleotides, which are then degraded further into small acid-soluble oligonucleotides.</text>
</comment>
<dbReference type="GO" id="GO:0008855">
    <property type="term" value="F:exodeoxyribonuclease VII activity"/>
    <property type="evidence" value="ECO:0007669"/>
    <property type="project" value="UniProtKB-UniRule"/>
</dbReference>
<dbReference type="GO" id="GO:0003676">
    <property type="term" value="F:nucleic acid binding"/>
    <property type="evidence" value="ECO:0007669"/>
    <property type="project" value="InterPro"/>
</dbReference>
<dbReference type="HOGENOM" id="CLU_023625_3_1_14"/>
<evidence type="ECO:0000256" key="3">
    <source>
        <dbReference type="ARBA" id="ARBA00022801"/>
    </source>
</evidence>
<keyword evidence="10" id="KW-1185">Reference proteome</keyword>
<dbReference type="GO" id="GO:0009318">
    <property type="term" value="C:exodeoxyribonuclease VII complex"/>
    <property type="evidence" value="ECO:0007669"/>
    <property type="project" value="UniProtKB-UniRule"/>
</dbReference>
<dbReference type="Gene3D" id="1.20.120.20">
    <property type="entry name" value="Apolipoprotein"/>
    <property type="match status" value="1"/>
</dbReference>
<dbReference type="RefSeq" id="WP_025363144.1">
    <property type="nucleotide sequence ID" value="NZ_CP006681.1"/>
</dbReference>
<protein>
    <recommendedName>
        <fullName evidence="5">Exodeoxyribonuclease 7 large subunit</fullName>
        <ecNumber evidence="5">3.1.11.6</ecNumber>
    </recommendedName>
    <alternativeName>
        <fullName evidence="5">Exodeoxyribonuclease VII large subunit</fullName>
        <shortName evidence="5">Exonuclease VII large subunit</shortName>
    </alternativeName>
</protein>
<dbReference type="AlphaFoldDB" id="W6A6Z4"/>
<evidence type="ECO:0000256" key="5">
    <source>
        <dbReference type="HAMAP-Rule" id="MF_00378"/>
    </source>
</evidence>
<dbReference type="EC" id="3.1.11.6" evidence="5"/>
<dbReference type="STRING" id="1276246.SCULI_v1c05670"/>
<evidence type="ECO:0000256" key="4">
    <source>
        <dbReference type="ARBA" id="ARBA00022839"/>
    </source>
</evidence>
<dbReference type="PATRIC" id="fig|1276246.3.peg.565"/>
<sequence length="424" mass="47131">MDAVILSISDLSDNLKYHLESSNAFKNINIKGEISNLTYNKSGHIYFSLKDADSKVDCAIWKSNAQKFTDLNPSEGTEIIATGTISFYKPSGKITFTVVDVKIDGIGALAELYTKRFKEYEAKGWFAQEFKKSIKKIPLNIGIITAATGDAVRDLITTMKRRFPIVNIFLFPTLVQGDGAAKDISKKIKQANDFSPQLDTLIVGRGGGSYEDLWAFNEIEVIEAIKNSDIPIISGVGHEPDITLTDHVADLRASTPTAAGEAATPDVNVLINSLNSTHQNFANILLTKINNIKTNFNNITTNLHTAVKNKIDKEQNNLNSTIESFRSSFTNKIRNIKINLINFQDYFAKSLKTKLEIIKQELEKQVELINLLDPTRPLLKGFALIMQDKKTLKSVNDIDSSKPMSAKLIDGTLKLSIDEIIRED</sequence>
<dbReference type="HAMAP" id="MF_00378">
    <property type="entry name" value="Exonuc_7_L"/>
    <property type="match status" value="1"/>
</dbReference>
<dbReference type="GO" id="GO:0005737">
    <property type="term" value="C:cytoplasm"/>
    <property type="evidence" value="ECO:0007669"/>
    <property type="project" value="UniProtKB-SubCell"/>
</dbReference>
<comment type="similarity">
    <text evidence="5 6">Belongs to the XseA family.</text>
</comment>
<evidence type="ECO:0000313" key="10">
    <source>
        <dbReference type="Proteomes" id="UP000019267"/>
    </source>
</evidence>
<dbReference type="eggNOG" id="COG1570">
    <property type="taxonomic scope" value="Bacteria"/>
</dbReference>
<feature type="domain" description="OB-fold nucleic acid binding" evidence="8">
    <location>
        <begin position="6"/>
        <end position="101"/>
    </location>
</feature>
<dbReference type="Pfam" id="PF13742">
    <property type="entry name" value="tRNA_anti_2"/>
    <property type="match status" value="1"/>
</dbReference>
<comment type="subcellular location">
    <subcellularLocation>
        <location evidence="5 6">Cytoplasm</location>
    </subcellularLocation>
</comment>
<dbReference type="GO" id="GO:0006308">
    <property type="term" value="P:DNA catabolic process"/>
    <property type="evidence" value="ECO:0007669"/>
    <property type="project" value="UniProtKB-UniRule"/>
</dbReference>
<keyword evidence="1 5" id="KW-0963">Cytoplasm</keyword>
<feature type="domain" description="Exonuclease VII large subunit C-terminal" evidence="7">
    <location>
        <begin position="125"/>
        <end position="414"/>
    </location>
</feature>
<evidence type="ECO:0000313" key="9">
    <source>
        <dbReference type="EMBL" id="AHI52908.1"/>
    </source>
</evidence>
<comment type="catalytic activity">
    <reaction evidence="5 6">
        <text>Exonucleolytic cleavage in either 5'- to 3'- or 3'- to 5'-direction to yield nucleoside 5'-phosphates.</text>
        <dbReference type="EC" id="3.1.11.6"/>
    </reaction>
</comment>
<reference evidence="9 10" key="1">
    <citation type="journal article" date="2014" name="Genome Biol. Evol.">
        <title>Molecular evolution of the substrate utilization strategies and putative virulence factors in mosquito-associated Spiroplasma species.</title>
        <authorList>
            <person name="Chang T.H."/>
            <person name="Lo W.S."/>
            <person name="Ku C."/>
            <person name="Chen L.L."/>
            <person name="Kuo C.H."/>
        </authorList>
    </citation>
    <scope>NUCLEOTIDE SEQUENCE [LARGE SCALE GENOMIC DNA]</scope>
    <source>
        <strain evidence="9">AES-1</strain>
    </source>
</reference>
<gene>
    <name evidence="5 9" type="primary">xseA</name>
    <name evidence="9" type="ORF">SCULI_v1c05670</name>
</gene>
<dbReference type="KEGG" id="scq:SCULI_v1c05670"/>
<evidence type="ECO:0000259" key="7">
    <source>
        <dbReference type="Pfam" id="PF02601"/>
    </source>
</evidence>
<dbReference type="NCBIfam" id="TIGR00237">
    <property type="entry name" value="xseA"/>
    <property type="match status" value="1"/>
</dbReference>
<organism evidence="9 10">
    <name type="scientific">Spiroplasma culicicola AES-1</name>
    <dbReference type="NCBI Taxonomy" id="1276246"/>
    <lineage>
        <taxon>Bacteria</taxon>
        <taxon>Bacillati</taxon>
        <taxon>Mycoplasmatota</taxon>
        <taxon>Mollicutes</taxon>
        <taxon>Entomoplasmatales</taxon>
        <taxon>Spiroplasmataceae</taxon>
        <taxon>Spiroplasma</taxon>
    </lineage>
</organism>
<proteinExistence type="inferred from homology"/>
<evidence type="ECO:0000256" key="6">
    <source>
        <dbReference type="RuleBase" id="RU004355"/>
    </source>
</evidence>
<accession>W6A6Z4</accession>
<dbReference type="CDD" id="cd04489">
    <property type="entry name" value="ExoVII_LU_OBF"/>
    <property type="match status" value="1"/>
</dbReference>
<keyword evidence="3 5" id="KW-0378">Hydrolase</keyword>
<dbReference type="InterPro" id="IPR003753">
    <property type="entry name" value="Exonuc_VII_L"/>
</dbReference>
<dbReference type="OrthoDB" id="9802795at2"/>
<evidence type="ECO:0000259" key="8">
    <source>
        <dbReference type="Pfam" id="PF13742"/>
    </source>
</evidence>
<keyword evidence="4 5" id="KW-0269">Exonuclease</keyword>
<name>W6A6Z4_9MOLU</name>
<dbReference type="Proteomes" id="UP000019267">
    <property type="component" value="Chromosome"/>
</dbReference>
<dbReference type="PANTHER" id="PTHR30008:SF0">
    <property type="entry name" value="EXODEOXYRIBONUCLEASE 7 LARGE SUBUNIT"/>
    <property type="match status" value="1"/>
</dbReference>
<dbReference type="InterPro" id="IPR025824">
    <property type="entry name" value="OB-fold_nuc-bd_dom"/>
</dbReference>
<dbReference type="PANTHER" id="PTHR30008">
    <property type="entry name" value="EXODEOXYRIBONUCLEASE 7 LARGE SUBUNIT"/>
    <property type="match status" value="1"/>
</dbReference>
<dbReference type="InterPro" id="IPR020579">
    <property type="entry name" value="Exonuc_VII_lsu_C"/>
</dbReference>
<comment type="subunit">
    <text evidence="5">Heterooligomer composed of large and small subunits.</text>
</comment>
<dbReference type="Pfam" id="PF02601">
    <property type="entry name" value="Exonuc_VII_L"/>
    <property type="match status" value="1"/>
</dbReference>